<sequence>MLILILKLFLFFVLTSIPFLYHFFIKPRRESIKRYRNAFTAVQPQMSKLKKTIWRLGTYLINFYDKMKRREKSRKFFTLLLLLSLLLFQGVDNFASSEVAATYKTMVKENRLNKLSISGKKTVAPFMQRKFSNYLYPFLTRPIVYLVSFALTLIFFSYRMANWILTIIHNSKKTLLILSAIMIFFSIFDEGRYMLFSEVLLIITMAALFYPNFYGSLPPKGRKPIPIYNRKNRVTA</sequence>
<dbReference type="AlphaFoldDB" id="E1GWI6"/>
<reference evidence="2 3" key="1">
    <citation type="submission" date="2010-09" db="EMBL/GenBank/DDBJ databases">
        <authorList>
            <person name="Harkins D.M."/>
            <person name="Madupu R."/>
            <person name="Durkin A.S."/>
            <person name="Torralba M."/>
            <person name="Methe B."/>
            <person name="Sutton G.G."/>
            <person name="Nelson K.E."/>
        </authorList>
    </citation>
    <scope>NUCLEOTIDE SEQUENCE [LARGE SCALE GENOMIC DNA]</scope>
    <source>
        <strain evidence="2 3">CRIS 21A-A</strain>
    </source>
</reference>
<organism evidence="2 3">
    <name type="scientific">Prevotella amnii CRIS 21A-A</name>
    <dbReference type="NCBI Taxonomy" id="679191"/>
    <lineage>
        <taxon>Bacteria</taxon>
        <taxon>Pseudomonadati</taxon>
        <taxon>Bacteroidota</taxon>
        <taxon>Bacteroidia</taxon>
        <taxon>Bacteroidales</taxon>
        <taxon>Prevotellaceae</taxon>
        <taxon>Prevotella</taxon>
    </lineage>
</organism>
<keyword evidence="1" id="KW-0472">Membrane</keyword>
<keyword evidence="1" id="KW-1133">Transmembrane helix</keyword>
<feature type="transmembrane region" description="Helical" evidence="1">
    <location>
        <begin position="194"/>
        <end position="213"/>
    </location>
</feature>
<gene>
    <name evidence="2" type="ORF">HMPREF9018_2074</name>
</gene>
<dbReference type="EMBL" id="ADFQ01000073">
    <property type="protein sequence ID" value="EFN90978.1"/>
    <property type="molecule type" value="Genomic_DNA"/>
</dbReference>
<name>E1GWI6_9BACT</name>
<feature type="transmembrane region" description="Helical" evidence="1">
    <location>
        <begin position="143"/>
        <end position="161"/>
    </location>
</feature>
<evidence type="ECO:0000313" key="3">
    <source>
        <dbReference type="Proteomes" id="UP000016016"/>
    </source>
</evidence>
<proteinExistence type="predicted"/>
<protein>
    <submittedName>
        <fullName evidence="2">Uncharacterized protein</fullName>
    </submittedName>
</protein>
<keyword evidence="1" id="KW-0812">Transmembrane</keyword>
<feature type="transmembrane region" description="Helical" evidence="1">
    <location>
        <begin position="173"/>
        <end position="188"/>
    </location>
</feature>
<feature type="transmembrane region" description="Helical" evidence="1">
    <location>
        <begin position="6"/>
        <end position="25"/>
    </location>
</feature>
<dbReference type="Proteomes" id="UP000016016">
    <property type="component" value="Unassembled WGS sequence"/>
</dbReference>
<comment type="caution">
    <text evidence="2">The sequence shown here is derived from an EMBL/GenBank/DDBJ whole genome shotgun (WGS) entry which is preliminary data.</text>
</comment>
<accession>E1GWI6</accession>
<evidence type="ECO:0000313" key="2">
    <source>
        <dbReference type="EMBL" id="EFN90978.1"/>
    </source>
</evidence>
<evidence type="ECO:0000256" key="1">
    <source>
        <dbReference type="SAM" id="Phobius"/>
    </source>
</evidence>
<feature type="transmembrane region" description="Helical" evidence="1">
    <location>
        <begin position="76"/>
        <end position="95"/>
    </location>
</feature>